<evidence type="ECO:0000313" key="2">
    <source>
        <dbReference type="Proteomes" id="UP000193804"/>
    </source>
</evidence>
<dbReference type="STRING" id="1028.SAMN05661096_02213"/>
<protein>
    <submittedName>
        <fullName evidence="1">Transport and Golgi organisation 2</fullName>
    </submittedName>
</protein>
<dbReference type="AlphaFoldDB" id="A0A1X7K0E7"/>
<reference evidence="2" key="1">
    <citation type="submission" date="2017-04" db="EMBL/GenBank/DDBJ databases">
        <authorList>
            <person name="Varghese N."/>
            <person name="Submissions S."/>
        </authorList>
    </citation>
    <scope>NUCLEOTIDE SEQUENCE [LARGE SCALE GENOMIC DNA]</scope>
    <source>
        <strain evidence="2">DSM 4125</strain>
    </source>
</reference>
<sequence length="249" mass="28597">MCTLTYLPLSEEQYLLTTNRDESPDRGQSGFPSYHHVEGKNIIFPQDPKAGGTWVATSDNGISVCLLNGANEPHELKPPYRISRGLVVMEAIECIKPDEFFKNYDFTGIEPFTMVVLFHDPVLKILEFKWDGENTFLEEKDPRKPHLWASAQLYTKKSIQDRQQWFEKWLKKHSDYSIESIMEFHRNAGSGDLKNDMVMDRGIVKTVSITNISSLKGIINMTHSNLLQNSSQQISLSQHVNQEFSHHIL</sequence>
<name>A0A1X7K0E7_9BACT</name>
<keyword evidence="2" id="KW-1185">Reference proteome</keyword>
<proteinExistence type="predicted"/>
<dbReference type="RefSeq" id="WP_085517125.1">
    <property type="nucleotide sequence ID" value="NZ_FXAW01000004.1"/>
</dbReference>
<gene>
    <name evidence="1" type="ORF">SAMN05661096_02213</name>
</gene>
<dbReference type="EMBL" id="FXAW01000004">
    <property type="protein sequence ID" value="SMG34079.1"/>
    <property type="molecule type" value="Genomic_DNA"/>
</dbReference>
<dbReference type="InterPro" id="IPR008551">
    <property type="entry name" value="TANGO2"/>
</dbReference>
<dbReference type="OrthoDB" id="4380123at2"/>
<accession>A0A1X7K0E7</accession>
<organism evidence="1 2">
    <name type="scientific">Marivirga sericea</name>
    <dbReference type="NCBI Taxonomy" id="1028"/>
    <lineage>
        <taxon>Bacteria</taxon>
        <taxon>Pseudomonadati</taxon>
        <taxon>Bacteroidota</taxon>
        <taxon>Cytophagia</taxon>
        <taxon>Cytophagales</taxon>
        <taxon>Marivirgaceae</taxon>
        <taxon>Marivirga</taxon>
    </lineage>
</organism>
<dbReference type="Proteomes" id="UP000193804">
    <property type="component" value="Unassembled WGS sequence"/>
</dbReference>
<dbReference type="Pfam" id="PF05742">
    <property type="entry name" value="TANGO2"/>
    <property type="match status" value="1"/>
</dbReference>
<evidence type="ECO:0000313" key="1">
    <source>
        <dbReference type="EMBL" id="SMG34079.1"/>
    </source>
</evidence>